<protein>
    <submittedName>
        <fullName evidence="1">Uncharacterized protein</fullName>
    </submittedName>
</protein>
<evidence type="ECO:0000313" key="1">
    <source>
        <dbReference type="EMBL" id="QJA63659.1"/>
    </source>
</evidence>
<accession>A0A6M3J1A5</accession>
<dbReference type="AlphaFoldDB" id="A0A6M3J1A5"/>
<proteinExistence type="predicted"/>
<dbReference type="EMBL" id="MT141502">
    <property type="protein sequence ID" value="QJA63659.1"/>
    <property type="molecule type" value="Genomic_DNA"/>
</dbReference>
<evidence type="ECO:0000313" key="2">
    <source>
        <dbReference type="EMBL" id="QJA72869.1"/>
    </source>
</evidence>
<gene>
    <name evidence="2" type="ORF">MM415A02573_0007</name>
    <name evidence="1" type="ORF">MM415B00601_0019</name>
</gene>
<sequence>MLGTTAIKVAASKNDLTIDVNSIGGLADDDSIGIELDDGTLQWTTVNGTPAGDTVTLAEALPDDAAIGNVVYVPGDDFLTANEVSAADL</sequence>
<organism evidence="1">
    <name type="scientific">viral metagenome</name>
    <dbReference type="NCBI Taxonomy" id="1070528"/>
    <lineage>
        <taxon>unclassified sequences</taxon>
        <taxon>metagenomes</taxon>
        <taxon>organismal metagenomes</taxon>
    </lineage>
</organism>
<name>A0A6M3J1A5_9ZZZZ</name>
<reference evidence="1" key="1">
    <citation type="submission" date="2020-03" db="EMBL/GenBank/DDBJ databases">
        <title>The deep terrestrial virosphere.</title>
        <authorList>
            <person name="Holmfeldt K."/>
            <person name="Nilsson E."/>
            <person name="Simone D."/>
            <person name="Lopez-Fernandez M."/>
            <person name="Wu X."/>
            <person name="de Brujin I."/>
            <person name="Lundin D."/>
            <person name="Andersson A."/>
            <person name="Bertilsson S."/>
            <person name="Dopson M."/>
        </authorList>
    </citation>
    <scope>NUCLEOTIDE SEQUENCE</scope>
    <source>
        <strain evidence="2">MM415A02573</strain>
        <strain evidence="1">MM415B00601</strain>
    </source>
</reference>
<dbReference type="EMBL" id="MT141984">
    <property type="protein sequence ID" value="QJA72869.1"/>
    <property type="molecule type" value="Genomic_DNA"/>
</dbReference>